<protein>
    <submittedName>
        <fullName evidence="1">Uncharacterized protein</fullName>
    </submittedName>
</protein>
<accession>A0A1I5UPF2</accession>
<organism evidence="1 2">
    <name type="scientific">Psychrobacillus psychrotolerans</name>
    <dbReference type="NCBI Taxonomy" id="126156"/>
    <lineage>
        <taxon>Bacteria</taxon>
        <taxon>Bacillati</taxon>
        <taxon>Bacillota</taxon>
        <taxon>Bacilli</taxon>
        <taxon>Bacillales</taxon>
        <taxon>Bacillaceae</taxon>
        <taxon>Psychrobacillus</taxon>
    </lineage>
</organism>
<gene>
    <name evidence="1" type="ORF">SAMN05421670_0477</name>
</gene>
<sequence length="69" mass="7809">MCLVNARMVQRQKIHEIGMSMVEVTGSKTKLGDGVQHNQDIYLNKKDGSLFVISIDGPVERWVSFTNEE</sequence>
<keyword evidence="2" id="KW-1185">Reference proteome</keyword>
<dbReference type="AlphaFoldDB" id="A0A1I5UPF2"/>
<dbReference type="Proteomes" id="UP000198734">
    <property type="component" value="Unassembled WGS sequence"/>
</dbReference>
<reference evidence="2" key="1">
    <citation type="submission" date="2016-10" db="EMBL/GenBank/DDBJ databases">
        <authorList>
            <person name="Varghese N."/>
            <person name="Submissions S."/>
        </authorList>
    </citation>
    <scope>NUCLEOTIDE SEQUENCE [LARGE SCALE GENOMIC DNA]</scope>
    <source>
        <strain evidence="2">DSM 11706</strain>
    </source>
</reference>
<name>A0A1I5UPF2_9BACI</name>
<proteinExistence type="predicted"/>
<evidence type="ECO:0000313" key="2">
    <source>
        <dbReference type="Proteomes" id="UP000198734"/>
    </source>
</evidence>
<dbReference type="EMBL" id="FOXU01000001">
    <property type="protein sequence ID" value="SFP96957.1"/>
    <property type="molecule type" value="Genomic_DNA"/>
</dbReference>
<evidence type="ECO:0000313" key="1">
    <source>
        <dbReference type="EMBL" id="SFP96957.1"/>
    </source>
</evidence>